<evidence type="ECO:0000313" key="2">
    <source>
        <dbReference type="Proteomes" id="UP000190744"/>
    </source>
</evidence>
<sequence>MGDLKLTDTVSSLKGEANFAVWRDSLRRFINASDFDLWPVITGALTCSIDEPLNVPSDEDVRHSISAETGISPQKVTAAETSAWVKQHILDPNQEFEWFRKKHALGVYYVAASLGENIRTFIHGIEDAHEAYDIICKIYGNVSSHTFQLKWSNWVVCKYRPGGNAVVFLAKWKKALSELKQCYADAHLEAPFEYAQFMEAIQANPVTENFLNNFKPKLTERNLMELCFAEFMASESSRK</sequence>
<protein>
    <submittedName>
        <fullName evidence="1">Uncharacterized protein</fullName>
    </submittedName>
</protein>
<name>A0A1S9RPS7_PENBI</name>
<dbReference type="EMBL" id="LJBN01000126">
    <property type="protein sequence ID" value="OOQ87280.1"/>
    <property type="molecule type" value="Genomic_DNA"/>
</dbReference>
<gene>
    <name evidence="1" type="ORF">PEBR_17643</name>
</gene>
<reference evidence="2" key="1">
    <citation type="submission" date="2015-09" db="EMBL/GenBank/DDBJ databases">
        <authorList>
            <person name="Fill T.P."/>
            <person name="Baretta J.F."/>
            <person name="de Almeida L.G."/>
            <person name="Rocha M."/>
            <person name="de Souza D.H."/>
            <person name="Malavazi I."/>
            <person name="Cerdeira L.T."/>
            <person name="Hong H."/>
            <person name="Samborskyy M."/>
            <person name="de Vasconcelos A.T."/>
            <person name="Leadlay P."/>
            <person name="Rodrigues-Filho E."/>
        </authorList>
    </citation>
    <scope>NUCLEOTIDE SEQUENCE [LARGE SCALE GENOMIC DNA]</scope>
    <source>
        <strain evidence="2">LaBioMMi 136</strain>
    </source>
</reference>
<dbReference type="Proteomes" id="UP000190744">
    <property type="component" value="Unassembled WGS sequence"/>
</dbReference>
<accession>A0A1S9RPS7</accession>
<organism evidence="1 2">
    <name type="scientific">Penicillium brasilianum</name>
    <dbReference type="NCBI Taxonomy" id="104259"/>
    <lineage>
        <taxon>Eukaryota</taxon>
        <taxon>Fungi</taxon>
        <taxon>Dikarya</taxon>
        <taxon>Ascomycota</taxon>
        <taxon>Pezizomycotina</taxon>
        <taxon>Eurotiomycetes</taxon>
        <taxon>Eurotiomycetidae</taxon>
        <taxon>Eurotiales</taxon>
        <taxon>Aspergillaceae</taxon>
        <taxon>Penicillium</taxon>
    </lineage>
</organism>
<proteinExistence type="predicted"/>
<dbReference type="AlphaFoldDB" id="A0A1S9RPS7"/>
<comment type="caution">
    <text evidence="1">The sequence shown here is derived from an EMBL/GenBank/DDBJ whole genome shotgun (WGS) entry which is preliminary data.</text>
</comment>
<evidence type="ECO:0000313" key="1">
    <source>
        <dbReference type="EMBL" id="OOQ87280.1"/>
    </source>
</evidence>